<dbReference type="Proteomes" id="UP000789405">
    <property type="component" value="Unassembled WGS sequence"/>
</dbReference>
<proteinExistence type="predicted"/>
<dbReference type="AlphaFoldDB" id="A0A9N9K4L5"/>
<gene>
    <name evidence="1" type="ORF">DERYTH_LOCUS24561</name>
</gene>
<organism evidence="1 2">
    <name type="scientific">Dentiscutata erythropus</name>
    <dbReference type="NCBI Taxonomy" id="1348616"/>
    <lineage>
        <taxon>Eukaryota</taxon>
        <taxon>Fungi</taxon>
        <taxon>Fungi incertae sedis</taxon>
        <taxon>Mucoromycota</taxon>
        <taxon>Glomeromycotina</taxon>
        <taxon>Glomeromycetes</taxon>
        <taxon>Diversisporales</taxon>
        <taxon>Gigasporaceae</taxon>
        <taxon>Dentiscutata</taxon>
    </lineage>
</organism>
<name>A0A9N9K4L5_9GLOM</name>
<dbReference type="OrthoDB" id="2386500at2759"/>
<comment type="caution">
    <text evidence="1">The sequence shown here is derived from an EMBL/GenBank/DDBJ whole genome shotgun (WGS) entry which is preliminary data.</text>
</comment>
<dbReference type="EMBL" id="CAJVPY010041817">
    <property type="protein sequence ID" value="CAG8806889.1"/>
    <property type="molecule type" value="Genomic_DNA"/>
</dbReference>
<sequence length="79" mass="9150">NEVRVLIEGSALTNLKLDPSKKWGEQSRNIRRKLIPDIIKNLLAYRQNSAAIEKILKQHHKTQRRMATINANLALKKHN</sequence>
<protein>
    <submittedName>
        <fullName evidence="1">23849_t:CDS:1</fullName>
    </submittedName>
</protein>
<evidence type="ECO:0000313" key="2">
    <source>
        <dbReference type="Proteomes" id="UP000789405"/>
    </source>
</evidence>
<evidence type="ECO:0000313" key="1">
    <source>
        <dbReference type="EMBL" id="CAG8806889.1"/>
    </source>
</evidence>
<keyword evidence="2" id="KW-1185">Reference proteome</keyword>
<accession>A0A9N9K4L5</accession>
<feature type="non-terminal residue" evidence="1">
    <location>
        <position position="1"/>
    </location>
</feature>
<reference evidence="1" key="1">
    <citation type="submission" date="2021-06" db="EMBL/GenBank/DDBJ databases">
        <authorList>
            <person name="Kallberg Y."/>
            <person name="Tangrot J."/>
            <person name="Rosling A."/>
        </authorList>
    </citation>
    <scope>NUCLEOTIDE SEQUENCE</scope>
    <source>
        <strain evidence="1">MA453B</strain>
    </source>
</reference>